<sequence length="97" mass="10018">MSAEDTEEVARRLAREAVRFPDVVSLSSGSFGTLATPVPGGRVDGVAVRGDSVEVGVVVRFGRPLPRIAAEVRQGLLPLAGGRTVHVSVEDVIAGLG</sequence>
<comment type="caution">
    <text evidence="1">The sequence shown here is derived from an EMBL/GenBank/DDBJ whole genome shotgun (WGS) entry which is preliminary data.</text>
</comment>
<evidence type="ECO:0000313" key="1">
    <source>
        <dbReference type="EMBL" id="MBB6120755.1"/>
    </source>
</evidence>
<reference evidence="1 2" key="1">
    <citation type="submission" date="2020-08" db="EMBL/GenBank/DDBJ databases">
        <title>Genomic Encyclopedia of Type Strains, Phase III (KMG-III): the genomes of soil and plant-associated and newly described type strains.</title>
        <authorList>
            <person name="Whitman W."/>
        </authorList>
    </citation>
    <scope>NUCLEOTIDE SEQUENCE [LARGE SCALE GENOMIC DNA]</scope>
    <source>
        <strain evidence="1 2">CECT 8712</strain>
    </source>
</reference>
<dbReference type="EMBL" id="JACHJO010000007">
    <property type="protein sequence ID" value="MBB6120755.1"/>
    <property type="molecule type" value="Genomic_DNA"/>
</dbReference>
<protein>
    <submittedName>
        <fullName evidence="1">Putative alkaline shock family protein YloU</fullName>
    </submittedName>
</protein>
<gene>
    <name evidence="1" type="ORF">FHS13_002712</name>
</gene>
<dbReference type="AlphaFoldDB" id="A0A841IW61"/>
<dbReference type="RefSeq" id="WP_184292088.1">
    <property type="nucleotide sequence ID" value="NZ_JACHJO010000007.1"/>
</dbReference>
<keyword evidence="2" id="KW-1185">Reference proteome</keyword>
<proteinExistence type="predicted"/>
<organism evidence="1 2">
    <name type="scientific">Nocardiopsis algeriensis</name>
    <dbReference type="NCBI Taxonomy" id="1478215"/>
    <lineage>
        <taxon>Bacteria</taxon>
        <taxon>Bacillati</taxon>
        <taxon>Actinomycetota</taxon>
        <taxon>Actinomycetes</taxon>
        <taxon>Streptosporangiales</taxon>
        <taxon>Nocardiopsidaceae</taxon>
        <taxon>Nocardiopsis</taxon>
    </lineage>
</organism>
<accession>A0A841IW61</accession>
<dbReference type="Proteomes" id="UP000536604">
    <property type="component" value="Unassembled WGS sequence"/>
</dbReference>
<name>A0A841IW61_9ACTN</name>
<evidence type="ECO:0000313" key="2">
    <source>
        <dbReference type="Proteomes" id="UP000536604"/>
    </source>
</evidence>